<accession>A0A5M3XA00</accession>
<gene>
    <name evidence="1" type="ORF">Aple_004570</name>
</gene>
<protein>
    <recommendedName>
        <fullName evidence="3">DUF4158 domain-containing protein</fullName>
    </recommendedName>
</protein>
<evidence type="ECO:0000313" key="2">
    <source>
        <dbReference type="Proteomes" id="UP000377595"/>
    </source>
</evidence>
<comment type="caution">
    <text evidence="1">The sequence shown here is derived from an EMBL/GenBank/DDBJ whole genome shotgun (WGS) entry which is preliminary data.</text>
</comment>
<name>A0A5M3XA00_9ACTN</name>
<dbReference type="EMBL" id="BLAF01000004">
    <property type="protein sequence ID" value="GES17562.1"/>
    <property type="molecule type" value="Genomic_DNA"/>
</dbReference>
<dbReference type="AlphaFoldDB" id="A0A5M3XA00"/>
<evidence type="ECO:0000313" key="1">
    <source>
        <dbReference type="EMBL" id="GES17562.1"/>
    </source>
</evidence>
<reference evidence="1 2" key="1">
    <citation type="submission" date="2019-10" db="EMBL/GenBank/DDBJ databases">
        <title>Whole genome shotgun sequence of Acrocarpospora pleiomorpha NBRC 16267.</title>
        <authorList>
            <person name="Ichikawa N."/>
            <person name="Kimura A."/>
            <person name="Kitahashi Y."/>
            <person name="Komaki H."/>
            <person name="Oguchi A."/>
        </authorList>
    </citation>
    <scope>NUCLEOTIDE SEQUENCE [LARGE SCALE GENOMIC DNA]</scope>
    <source>
        <strain evidence="1 2">NBRC 16267</strain>
    </source>
</reference>
<dbReference type="Proteomes" id="UP000377595">
    <property type="component" value="Unassembled WGS sequence"/>
</dbReference>
<evidence type="ECO:0008006" key="3">
    <source>
        <dbReference type="Google" id="ProtNLM"/>
    </source>
</evidence>
<organism evidence="1 2">
    <name type="scientific">Acrocarpospora pleiomorpha</name>
    <dbReference type="NCBI Taxonomy" id="90975"/>
    <lineage>
        <taxon>Bacteria</taxon>
        <taxon>Bacillati</taxon>
        <taxon>Actinomycetota</taxon>
        <taxon>Actinomycetes</taxon>
        <taxon>Streptosporangiales</taxon>
        <taxon>Streptosporangiaceae</taxon>
        <taxon>Acrocarpospora</taxon>
    </lineage>
</organism>
<proteinExistence type="predicted"/>
<keyword evidence="2" id="KW-1185">Reference proteome</keyword>
<sequence length="121" mass="12987">MATQVFADEELELLREFPEIGRDELARFFTLTPADVAFVDPAGPGPPVRPPVRPAVPAADALHGCGLRQLELPIAGIRADHRRGTSSRSPVPDATEQAGATALCAFATSLMVVRCRLQRTL</sequence>